<keyword evidence="6 10" id="KW-1133">Transmembrane helix</keyword>
<feature type="domain" description="Protein kinase" evidence="11">
    <location>
        <begin position="503"/>
        <end position="780"/>
    </location>
</feature>
<dbReference type="EMBL" id="CM031828">
    <property type="protein sequence ID" value="KAG6717868.1"/>
    <property type="molecule type" value="Genomic_DNA"/>
</dbReference>
<keyword evidence="2" id="KW-0433">Leucine-rich repeat</keyword>
<dbReference type="InterPro" id="IPR000719">
    <property type="entry name" value="Prot_kinase_dom"/>
</dbReference>
<dbReference type="EMBL" id="CM031828">
    <property type="protein sequence ID" value="KAG6717869.1"/>
    <property type="molecule type" value="Genomic_DNA"/>
</dbReference>
<keyword evidence="8" id="KW-0675">Receptor</keyword>
<protein>
    <recommendedName>
        <fullName evidence="11">Protein kinase domain-containing protein</fullName>
    </recommendedName>
</protein>
<comment type="subcellular location">
    <subcellularLocation>
        <location evidence="1">Membrane</location>
    </subcellularLocation>
</comment>
<dbReference type="PROSITE" id="PS50011">
    <property type="entry name" value="PROTEIN_KINASE_DOM"/>
    <property type="match status" value="1"/>
</dbReference>
<dbReference type="InterPro" id="IPR001611">
    <property type="entry name" value="Leu-rich_rpt"/>
</dbReference>
<proteinExistence type="predicted"/>
<dbReference type="InterPro" id="IPR046959">
    <property type="entry name" value="PRK1-6/SRF4-like"/>
</dbReference>
<feature type="region of interest" description="Disordered" evidence="9">
    <location>
        <begin position="369"/>
        <end position="400"/>
    </location>
</feature>
<feature type="region of interest" description="Disordered" evidence="9">
    <location>
        <begin position="257"/>
        <end position="309"/>
    </location>
</feature>
<evidence type="ECO:0000259" key="11">
    <source>
        <dbReference type="PROSITE" id="PS50011"/>
    </source>
</evidence>
<dbReference type="GO" id="GO:0016020">
    <property type="term" value="C:membrane"/>
    <property type="evidence" value="ECO:0007669"/>
    <property type="project" value="UniProtKB-SubCell"/>
</dbReference>
<sequence length="792" mass="86607">MRLSMASVGGKRSAMKSKDLKISALVLVWFLWIWEAPVSRGETNPSDVAAINNLYVAMGSPLLPGWVATGGDPCGEAWQGVVCTNTDIMGIVLNGANLGGELGGNLRLFASIKAIDLSNNHIGGSIPTTLPSTMQNFFLSANQFSGSIPSSLSSLTQLSAMSLNDNHLSGEIPDAFQSLTGLINLDLSSNNLSGELPPSLENLSSLTTLRLQSNQLSGTLDVLQDLPLRDLNIENNQFSGPIPEKLLSIPNFRKDGNPFNTTAPPVTPPTSPLKPPPVGPAPPFFKGLSPERTPAKQANGPSATGGLNSEKTKKVWTTKRVVGISIAAVFFLVILALGLALLIPWFSRRREEDRFSRLPQIGAYEFDRQNLRDNGSLSPPNNEKVQKGAVVRPKDDHQAETRRVEAIAKSEDEKERNVQRWGTLPKEDHAIDMRPNDMQLMHLTPPPPPSPPPPPPPPVEKVIAAPKLPAEVTRMKLPSKTLYPPTRAKSFTIASLQQYTNSFSQENFIGEGMLGTVYRAQLPDGKLLAVKKLDKKASSQKDDDFLELVNNIDRIQHANVVELIGYCVEHGQRLLIYEYCSNGTLHDTLHSDDELKKKLSWNARIRMALGAARGLEYLHEVCQPPVIHRNFRSGNVLLDDDLLVHVSDCGLAPLIASGSVSQLSGSLLTTYGYGAPEFESGIYTEQSDIYSFGVVMLELLTGRISYDRSRTRGEQFLVRWAIPQLHDIDALSRMVDPALNGEYPAKSVSNFADIIARCVRSQPEFRPPMSEVVQDLLNMIRKESNGSGSNGD</sequence>
<evidence type="ECO:0000256" key="7">
    <source>
        <dbReference type="ARBA" id="ARBA00023136"/>
    </source>
</evidence>
<dbReference type="PANTHER" id="PTHR48007">
    <property type="entry name" value="LEUCINE-RICH REPEAT RECEPTOR-LIKE PROTEIN KINASE PXC1"/>
    <property type="match status" value="1"/>
</dbReference>
<evidence type="ECO:0000256" key="10">
    <source>
        <dbReference type="SAM" id="Phobius"/>
    </source>
</evidence>
<dbReference type="EMBL" id="CM031828">
    <property type="protein sequence ID" value="KAG6717867.1"/>
    <property type="molecule type" value="Genomic_DNA"/>
</dbReference>
<dbReference type="FunFam" id="1.10.510.10:FF:000095">
    <property type="entry name" value="protein STRUBBELIG-RECEPTOR FAMILY 8"/>
    <property type="match status" value="1"/>
</dbReference>
<dbReference type="Pfam" id="PF00560">
    <property type="entry name" value="LRR_1"/>
    <property type="match status" value="3"/>
</dbReference>
<feature type="compositionally biased region" description="Polar residues" evidence="9">
    <location>
        <begin position="372"/>
        <end position="383"/>
    </location>
</feature>
<evidence type="ECO:0000256" key="1">
    <source>
        <dbReference type="ARBA" id="ARBA00004370"/>
    </source>
</evidence>
<evidence type="ECO:0000256" key="2">
    <source>
        <dbReference type="ARBA" id="ARBA00022614"/>
    </source>
</evidence>
<accession>A0A922F9I0</accession>
<dbReference type="FunFam" id="3.80.10.10:FF:000062">
    <property type="entry name" value="protein STRUBBELIG-RECEPTOR FAMILY 3"/>
    <property type="match status" value="1"/>
</dbReference>
<dbReference type="Proteomes" id="UP000811246">
    <property type="component" value="Chromosome 4"/>
</dbReference>
<gene>
    <name evidence="12" type="ORF">I3842_04G121500</name>
</gene>
<comment type="caution">
    <text evidence="12">The sequence shown here is derived from an EMBL/GenBank/DDBJ whole genome shotgun (WGS) entry which is preliminary data.</text>
</comment>
<reference evidence="12" key="1">
    <citation type="submission" date="2021-01" db="EMBL/GenBank/DDBJ databases">
        <authorList>
            <person name="Lovell J.T."/>
            <person name="Bentley N."/>
            <person name="Bhattarai G."/>
            <person name="Jenkins J.W."/>
            <person name="Sreedasyam A."/>
            <person name="Alarcon Y."/>
            <person name="Bock C."/>
            <person name="Boston L."/>
            <person name="Carlson J."/>
            <person name="Cervantes K."/>
            <person name="Clermont K."/>
            <person name="Krom N."/>
            <person name="Kubenka K."/>
            <person name="Mamidi S."/>
            <person name="Mattison C."/>
            <person name="Monteros M."/>
            <person name="Pisani C."/>
            <person name="Plott C."/>
            <person name="Rajasekar S."/>
            <person name="Rhein H.S."/>
            <person name="Rohla C."/>
            <person name="Song M."/>
            <person name="Hilaire R.S."/>
            <person name="Shu S."/>
            <person name="Wells L."/>
            <person name="Wang X."/>
            <person name="Webber J."/>
            <person name="Heerema R.J."/>
            <person name="Klein P."/>
            <person name="Conner P."/>
            <person name="Grauke L."/>
            <person name="Grimwood J."/>
            <person name="Schmutz J."/>
            <person name="Randall J.J."/>
        </authorList>
    </citation>
    <scope>NUCLEOTIDE SEQUENCE</scope>
    <source>
        <tissue evidence="12">Leaf</tissue>
    </source>
</reference>
<dbReference type="GO" id="GO:0004672">
    <property type="term" value="F:protein kinase activity"/>
    <property type="evidence" value="ECO:0007669"/>
    <property type="project" value="InterPro"/>
</dbReference>
<keyword evidence="3 10" id="KW-0812">Transmembrane</keyword>
<feature type="compositionally biased region" description="Pro residues" evidence="9">
    <location>
        <begin position="265"/>
        <end position="283"/>
    </location>
</feature>
<evidence type="ECO:0000256" key="9">
    <source>
        <dbReference type="SAM" id="MobiDB-lite"/>
    </source>
</evidence>
<evidence type="ECO:0000256" key="8">
    <source>
        <dbReference type="ARBA" id="ARBA00023170"/>
    </source>
</evidence>
<evidence type="ECO:0000256" key="4">
    <source>
        <dbReference type="ARBA" id="ARBA00022729"/>
    </source>
</evidence>
<name>A0A922F9I0_CARIL</name>
<evidence type="ECO:0000313" key="13">
    <source>
        <dbReference type="Proteomes" id="UP000811246"/>
    </source>
</evidence>
<dbReference type="GO" id="GO:0005524">
    <property type="term" value="F:ATP binding"/>
    <property type="evidence" value="ECO:0007669"/>
    <property type="project" value="InterPro"/>
</dbReference>
<dbReference type="PANTHER" id="PTHR48007:SF68">
    <property type="entry name" value="PROTEIN KINASE DOMAIN-CONTAINING PROTEIN"/>
    <property type="match status" value="1"/>
</dbReference>
<evidence type="ECO:0000256" key="6">
    <source>
        <dbReference type="ARBA" id="ARBA00022989"/>
    </source>
</evidence>
<organism evidence="12 13">
    <name type="scientific">Carya illinoinensis</name>
    <name type="common">Pecan</name>
    <dbReference type="NCBI Taxonomy" id="32201"/>
    <lineage>
        <taxon>Eukaryota</taxon>
        <taxon>Viridiplantae</taxon>
        <taxon>Streptophyta</taxon>
        <taxon>Embryophyta</taxon>
        <taxon>Tracheophyta</taxon>
        <taxon>Spermatophyta</taxon>
        <taxon>Magnoliopsida</taxon>
        <taxon>eudicotyledons</taxon>
        <taxon>Gunneridae</taxon>
        <taxon>Pentapetalae</taxon>
        <taxon>rosids</taxon>
        <taxon>fabids</taxon>
        <taxon>Fagales</taxon>
        <taxon>Juglandaceae</taxon>
        <taxon>Carya</taxon>
    </lineage>
</organism>
<evidence type="ECO:0000256" key="5">
    <source>
        <dbReference type="ARBA" id="ARBA00022737"/>
    </source>
</evidence>
<feature type="compositionally biased region" description="Polar residues" evidence="9">
    <location>
        <begin position="299"/>
        <end position="309"/>
    </location>
</feature>
<dbReference type="FunFam" id="3.30.200.20:FF:000125">
    <property type="entry name" value="Protein STRUBBELIG-RECEPTOR FAMILY 8"/>
    <property type="match status" value="1"/>
</dbReference>
<dbReference type="Pfam" id="PF07714">
    <property type="entry name" value="PK_Tyr_Ser-Thr"/>
    <property type="match status" value="1"/>
</dbReference>
<evidence type="ECO:0000313" key="12">
    <source>
        <dbReference type="EMBL" id="KAG6717869.1"/>
    </source>
</evidence>
<dbReference type="InterPro" id="IPR001245">
    <property type="entry name" value="Ser-Thr/Tyr_kinase_cat_dom"/>
</dbReference>
<evidence type="ECO:0000256" key="3">
    <source>
        <dbReference type="ARBA" id="ARBA00022692"/>
    </source>
</evidence>
<keyword evidence="7 10" id="KW-0472">Membrane</keyword>
<feature type="transmembrane region" description="Helical" evidence="10">
    <location>
        <begin position="321"/>
        <end position="347"/>
    </location>
</feature>
<dbReference type="AlphaFoldDB" id="A0A922F9I0"/>
<keyword evidence="4" id="KW-0732">Signal</keyword>
<keyword evidence="5" id="KW-0677">Repeat</keyword>